<dbReference type="GO" id="GO:0003676">
    <property type="term" value="F:nucleic acid binding"/>
    <property type="evidence" value="ECO:0007669"/>
    <property type="project" value="InterPro"/>
</dbReference>
<dbReference type="OrthoDB" id="366844at2"/>
<dbReference type="GO" id="GO:0005524">
    <property type="term" value="F:ATP binding"/>
    <property type="evidence" value="ECO:0007669"/>
    <property type="project" value="InterPro"/>
</dbReference>
<dbReference type="SMART" id="SM00491">
    <property type="entry name" value="HELICc2"/>
    <property type="match status" value="1"/>
</dbReference>
<dbReference type="PROSITE" id="PS51192">
    <property type="entry name" value="HELICASE_ATP_BIND_1"/>
    <property type="match status" value="1"/>
</dbReference>
<dbReference type="RefSeq" id="WP_138687627.1">
    <property type="nucleotide sequence ID" value="NZ_JBHSAZ010000112.1"/>
</dbReference>
<accession>A0A5S4H4G4</accession>
<comment type="caution">
    <text evidence="3">The sequence shown here is derived from an EMBL/GenBank/DDBJ whole genome shotgun (WGS) entry which is preliminary data.</text>
</comment>
<reference evidence="3 4" key="1">
    <citation type="submission" date="2019-05" db="EMBL/GenBank/DDBJ databases">
        <title>Draft genome sequence of Nonomuraea zeae DSM 100528.</title>
        <authorList>
            <person name="Saricaoglu S."/>
            <person name="Isik K."/>
        </authorList>
    </citation>
    <scope>NUCLEOTIDE SEQUENCE [LARGE SCALE GENOMIC DNA]</scope>
    <source>
        <strain evidence="3 4">DSM 100528</strain>
    </source>
</reference>
<dbReference type="InterPro" id="IPR006555">
    <property type="entry name" value="ATP-dep_Helicase_C"/>
</dbReference>
<evidence type="ECO:0000313" key="4">
    <source>
        <dbReference type="Proteomes" id="UP000306628"/>
    </source>
</evidence>
<keyword evidence="3" id="KW-0067">ATP-binding</keyword>
<proteinExistence type="predicted"/>
<keyword evidence="3" id="KW-0378">Hydrolase</keyword>
<dbReference type="Gene3D" id="3.40.50.300">
    <property type="entry name" value="P-loop containing nucleotide triphosphate hydrolases"/>
    <property type="match status" value="2"/>
</dbReference>
<keyword evidence="3" id="KW-0547">Nucleotide-binding</keyword>
<name>A0A5S4H4G4_9ACTN</name>
<dbReference type="Pfam" id="PF00270">
    <property type="entry name" value="DEAD"/>
    <property type="match status" value="1"/>
</dbReference>
<dbReference type="InterPro" id="IPR011545">
    <property type="entry name" value="DEAD/DEAH_box_helicase_dom"/>
</dbReference>
<sequence length="855" mass="93286">MPLDLSLVGKGRREPLVRPREIYAALSRRPWPYLRHEQGEVLETWFARRSQRDIVIKQNTGGGKTAVGLLIARSTLNEEVGTAVYLAPDRYLAAQVRAEADKMGLAVTDRVNDLAFRSGQAILVTTFQKLINGQSVFGVVGDARSKLQVGIVVVDDAHAALATTEAQFRLTIPAEHAAYGELVTLFAHELKEQSPKNWADLQTKDYTATLAVPFWSWTARQHRVMEILHPHADEDGFKFTWPLIADVLDLCTVSVTSQAIQLSPPCPSIAMIPAFATARRRVYLTATLSDDSVLVTDWDADPKDVAKPITPGSAADLGDRMILAPIALNPHLRDDAVRELARQYADGDRDGDGRPDGRPVNVVVLVPSTRAAAAWHPYADRIVHAQELPQTITALKAGHVGLVVLVNKYDGIDLPDAACELLILDGIPRPMDATERREAAVLSGSRSMLIRSIQRIEQGMGRGVRDSEDHCAVLLLGGHLSIALHDPQQRAMFSPATRAQIDLSREIADQLTGAGLSGIRMALNLCLDQDPQWRTLSRRALADVHYAIAGLVRPEAVALRQAFDLAATGRHADAADQLRSVSSTLTDSAVKGWVAEQRAAYLHHVDPAAAQRVLTKALDDNPFLLRPAGGVTPAHLRPAAAQAEAAAAFLARSYSDGTALLLAVQTLIDDVVWGDEERTEDAERAWQQLGEHLGLTSTRPERMYATGPDNLWVLSDQCHAVIELKTGRGTSTISKHDLDQLGGSVRWGCKLHPQVAALPVIVHPSRQLHRQANAVDGMCVITPDTWQLLADAVRAWAEALTTGHERWSDPHAVREQLAHHKLTGRKLFTTYSQPPLTADAQATTSEQDSPRADAP</sequence>
<dbReference type="GO" id="GO:0004386">
    <property type="term" value="F:helicase activity"/>
    <property type="evidence" value="ECO:0007669"/>
    <property type="project" value="UniProtKB-KW"/>
</dbReference>
<dbReference type="GO" id="GO:0006139">
    <property type="term" value="P:nucleobase-containing compound metabolic process"/>
    <property type="evidence" value="ECO:0007669"/>
    <property type="project" value="InterPro"/>
</dbReference>
<evidence type="ECO:0000256" key="1">
    <source>
        <dbReference type="SAM" id="MobiDB-lite"/>
    </source>
</evidence>
<feature type="compositionally biased region" description="Polar residues" evidence="1">
    <location>
        <begin position="834"/>
        <end position="847"/>
    </location>
</feature>
<dbReference type="EMBL" id="VCKX01000002">
    <property type="protein sequence ID" value="TMR39601.1"/>
    <property type="molecule type" value="Genomic_DNA"/>
</dbReference>
<evidence type="ECO:0000313" key="3">
    <source>
        <dbReference type="EMBL" id="TMR39601.1"/>
    </source>
</evidence>
<dbReference type="Pfam" id="PF13307">
    <property type="entry name" value="Helicase_C_2"/>
    <property type="match status" value="1"/>
</dbReference>
<feature type="region of interest" description="Disordered" evidence="1">
    <location>
        <begin position="834"/>
        <end position="855"/>
    </location>
</feature>
<dbReference type="InterPro" id="IPR027417">
    <property type="entry name" value="P-loop_NTPase"/>
</dbReference>
<dbReference type="InterPro" id="IPR014001">
    <property type="entry name" value="Helicase_ATP-bd"/>
</dbReference>
<evidence type="ECO:0000259" key="2">
    <source>
        <dbReference type="PROSITE" id="PS51192"/>
    </source>
</evidence>
<keyword evidence="3" id="KW-0347">Helicase</keyword>
<feature type="domain" description="Helicase ATP-binding" evidence="2">
    <location>
        <begin position="45"/>
        <end position="306"/>
    </location>
</feature>
<dbReference type="Proteomes" id="UP000306628">
    <property type="component" value="Unassembled WGS sequence"/>
</dbReference>
<dbReference type="SUPFAM" id="SSF52540">
    <property type="entry name" value="P-loop containing nucleoside triphosphate hydrolases"/>
    <property type="match status" value="2"/>
</dbReference>
<dbReference type="GO" id="GO:0016818">
    <property type="term" value="F:hydrolase activity, acting on acid anhydrides, in phosphorus-containing anhydrides"/>
    <property type="evidence" value="ECO:0007669"/>
    <property type="project" value="InterPro"/>
</dbReference>
<organism evidence="3 4">
    <name type="scientific">Nonomuraea zeae</name>
    <dbReference type="NCBI Taxonomy" id="1642303"/>
    <lineage>
        <taxon>Bacteria</taxon>
        <taxon>Bacillati</taxon>
        <taxon>Actinomycetota</taxon>
        <taxon>Actinomycetes</taxon>
        <taxon>Streptosporangiales</taxon>
        <taxon>Streptosporangiaceae</taxon>
        <taxon>Nonomuraea</taxon>
    </lineage>
</organism>
<dbReference type="SMART" id="SM00487">
    <property type="entry name" value="DEXDc"/>
    <property type="match status" value="1"/>
</dbReference>
<dbReference type="AlphaFoldDB" id="A0A5S4H4G4"/>
<keyword evidence="4" id="KW-1185">Reference proteome</keyword>
<gene>
    <name evidence="3" type="ORF">ETD85_00890</name>
</gene>
<protein>
    <submittedName>
        <fullName evidence="3">DEAD/DEAH box helicase</fullName>
    </submittedName>
</protein>